<dbReference type="Proteomes" id="UP001261666">
    <property type="component" value="Unassembled WGS sequence"/>
</dbReference>
<name>A0ACC6IF66_9ACTN</name>
<reference evidence="1" key="1">
    <citation type="submission" date="2023-08" db="EMBL/GenBank/DDBJ databases">
        <title>Functional and genomic diversity of the sorghum phyllosphere microbiome.</title>
        <authorList>
            <person name="Shade A."/>
        </authorList>
    </citation>
    <scope>NUCLEOTIDE SEQUENCE</scope>
    <source>
        <strain evidence="1">SORGH_AS_0885</strain>
    </source>
</reference>
<protein>
    <submittedName>
        <fullName evidence="1">Uncharacterized protein</fullName>
    </submittedName>
</protein>
<evidence type="ECO:0000313" key="1">
    <source>
        <dbReference type="EMBL" id="MDR6209314.1"/>
    </source>
</evidence>
<sequence>MSDSCAPTASSVALVTADVRRAARPHVHVLAPACSVTSTTTVGPTVGGLADEVQGPAEQEGGPPYQRVLDELAAAAGLRGDLVDGTSIDVARAA</sequence>
<comment type="caution">
    <text evidence="1">The sequence shown here is derived from an EMBL/GenBank/DDBJ whole genome shotgun (WGS) entry which is preliminary data.</text>
</comment>
<proteinExistence type="predicted"/>
<dbReference type="EMBL" id="JAVIZJ010000002">
    <property type="protein sequence ID" value="MDR6209314.1"/>
    <property type="molecule type" value="Genomic_DNA"/>
</dbReference>
<evidence type="ECO:0000313" key="2">
    <source>
        <dbReference type="Proteomes" id="UP001261666"/>
    </source>
</evidence>
<keyword evidence="2" id="KW-1185">Reference proteome</keyword>
<organism evidence="1 2">
    <name type="scientific">Nocardioides zeae</name>
    <dbReference type="NCBI Taxonomy" id="1457234"/>
    <lineage>
        <taxon>Bacteria</taxon>
        <taxon>Bacillati</taxon>
        <taxon>Actinomycetota</taxon>
        <taxon>Actinomycetes</taxon>
        <taxon>Propionibacteriales</taxon>
        <taxon>Nocardioidaceae</taxon>
        <taxon>Nocardioides</taxon>
    </lineage>
</organism>
<gene>
    <name evidence="1" type="ORF">QE364_001006</name>
</gene>
<accession>A0ACC6IF66</accession>